<protein>
    <submittedName>
        <fullName evidence="1">Uncharacterized protein</fullName>
    </submittedName>
</protein>
<dbReference type="AlphaFoldDB" id="A0AAC9X1T2"/>
<proteinExistence type="predicted"/>
<dbReference type="Proteomes" id="UP000196816">
    <property type="component" value="Chromosome"/>
</dbReference>
<evidence type="ECO:0000313" key="1">
    <source>
        <dbReference type="EMBL" id="ASC06295.1"/>
    </source>
</evidence>
<organism evidence="1 2">
    <name type="scientific">Acetobacter pasteurianus subsp. pasteurianus</name>
    <dbReference type="NCBI Taxonomy" id="481145"/>
    <lineage>
        <taxon>Bacteria</taxon>
        <taxon>Pseudomonadati</taxon>
        <taxon>Pseudomonadota</taxon>
        <taxon>Alphaproteobacteria</taxon>
        <taxon>Acetobacterales</taxon>
        <taxon>Acetobacteraceae</taxon>
        <taxon>Acetobacter</taxon>
    </lineage>
</organism>
<name>A0AAC9X1T2_ACEPA</name>
<sequence>MSARFDPASGAQLSRAMVEEILNKLERWLTADGLVPVGIDAMQAAEITALQYLLSIAYDRRGADGVMGQMLLAYQSGFGVLSHHGQVPDSLASMATALGVRP</sequence>
<dbReference type="EMBL" id="CP021922">
    <property type="protein sequence ID" value="ASC06295.1"/>
    <property type="molecule type" value="Genomic_DNA"/>
</dbReference>
<evidence type="ECO:0000313" key="2">
    <source>
        <dbReference type="Proteomes" id="UP000196816"/>
    </source>
</evidence>
<accession>A0AAC9X1T2</accession>
<gene>
    <name evidence="1" type="ORF">S101468_02068</name>
</gene>
<dbReference type="RefSeq" id="WP_157666422.1">
    <property type="nucleotide sequence ID" value="NZ_CP021922.1"/>
</dbReference>
<reference evidence="1 2" key="1">
    <citation type="submission" date="2017-06" db="EMBL/GenBank/DDBJ databases">
        <title>Genome sequence of Acetobacter pasteurianus subsp. pasteurianus strain SRCM101468.</title>
        <authorList>
            <person name="Cho S.H."/>
        </authorList>
    </citation>
    <scope>NUCLEOTIDE SEQUENCE [LARGE SCALE GENOMIC DNA]</scope>
    <source>
        <strain evidence="1 2">SRCM101468</strain>
    </source>
</reference>